<reference evidence="1 2" key="1">
    <citation type="submission" date="2018-07" db="EMBL/GenBank/DDBJ databases">
        <title>Freshwater and sediment microbial communities from various areas in North America, analyzing microbe dynamics in response to fracking.</title>
        <authorList>
            <person name="Lamendella R."/>
        </authorList>
    </citation>
    <scope>NUCLEOTIDE SEQUENCE [LARGE SCALE GENOMIC DNA]</scope>
    <source>
        <strain evidence="1 2">160A</strain>
    </source>
</reference>
<keyword evidence="2" id="KW-1185">Reference proteome</keyword>
<organism evidence="1 2">
    <name type="scientific">Marinilabilia salmonicolor</name>
    <dbReference type="NCBI Taxonomy" id="989"/>
    <lineage>
        <taxon>Bacteria</taxon>
        <taxon>Pseudomonadati</taxon>
        <taxon>Bacteroidota</taxon>
        <taxon>Bacteroidia</taxon>
        <taxon>Marinilabiliales</taxon>
        <taxon>Marinilabiliaceae</taxon>
        <taxon>Marinilabilia</taxon>
    </lineage>
</organism>
<comment type="caution">
    <text evidence="1">The sequence shown here is derived from an EMBL/GenBank/DDBJ whole genome shotgun (WGS) entry which is preliminary data.</text>
</comment>
<gene>
    <name evidence="1" type="ORF">DFO77_102248</name>
</gene>
<evidence type="ECO:0000313" key="1">
    <source>
        <dbReference type="EMBL" id="RCW39093.1"/>
    </source>
</evidence>
<name>A0A368VEG3_9BACT</name>
<dbReference type="RefSeq" id="WP_114436347.1">
    <property type="nucleotide sequence ID" value="NZ_QPIZ01000002.1"/>
</dbReference>
<evidence type="ECO:0000313" key="2">
    <source>
        <dbReference type="Proteomes" id="UP000252733"/>
    </source>
</evidence>
<dbReference type="AlphaFoldDB" id="A0A368VEG3"/>
<protein>
    <submittedName>
        <fullName evidence="1">Uncharacterized protein</fullName>
    </submittedName>
</protein>
<sequence length="268" mass="30226">MRNKALGLIFLAAFILSFGLHSKAEGISVDAGLTPAKDRIIIRLQYRNILNRMGENELRMHMMPMVVAYGLTPDVTLMLRNIYRTVGKNKTMMEMNNRWMDPFLMGKVKLYRRNTRNYSLGVAGFAGTTFPVFNSSVSKTYNPVIGVNASYRPGLWSFDLNNACEWVNYNTENSRTEARQVHLNLAISRNIFLPGLENWILSPVQEFSLVNNNPTSGESDLIGYISPGVQFVSPHLKIEGLYQFAVNGSKASGIEYGNRLILGLRLMF</sequence>
<dbReference type="Proteomes" id="UP000252733">
    <property type="component" value="Unassembled WGS sequence"/>
</dbReference>
<dbReference type="EMBL" id="QPIZ01000002">
    <property type="protein sequence ID" value="RCW39093.1"/>
    <property type="molecule type" value="Genomic_DNA"/>
</dbReference>
<proteinExistence type="predicted"/>
<accession>A0A368VEG3</accession>